<organism evidence="2 3">
    <name type="scientific">Pseudodesulfovibrio alkaliphilus</name>
    <dbReference type="NCBI Taxonomy" id="2661613"/>
    <lineage>
        <taxon>Bacteria</taxon>
        <taxon>Pseudomonadati</taxon>
        <taxon>Thermodesulfobacteriota</taxon>
        <taxon>Desulfovibrionia</taxon>
        <taxon>Desulfovibrionales</taxon>
        <taxon>Desulfovibrionaceae</taxon>
    </lineage>
</organism>
<feature type="compositionally biased region" description="Polar residues" evidence="1">
    <location>
        <begin position="294"/>
        <end position="304"/>
    </location>
</feature>
<feature type="region of interest" description="Disordered" evidence="1">
    <location>
        <begin position="1"/>
        <end position="78"/>
    </location>
</feature>
<reference evidence="2 3" key="1">
    <citation type="submission" date="2019-11" db="EMBL/GenBank/DDBJ databases">
        <title>Pseudodesulfovibrio alkaliphilus, sp. nov., an alkaliphilic sulfate-reducing bacteria from mud volcano of Taman peninsula, Russia.</title>
        <authorList>
            <person name="Frolova A."/>
            <person name="Merkel A.Y."/>
            <person name="Slobodkin A.I."/>
        </authorList>
    </citation>
    <scope>NUCLEOTIDE SEQUENCE [LARGE SCALE GENOMIC DNA]</scope>
    <source>
        <strain evidence="2 3">F-1</strain>
    </source>
</reference>
<dbReference type="AlphaFoldDB" id="A0A7K1KME4"/>
<feature type="compositionally biased region" description="Polar residues" evidence="1">
    <location>
        <begin position="241"/>
        <end position="257"/>
    </location>
</feature>
<feature type="compositionally biased region" description="Gly residues" evidence="1">
    <location>
        <begin position="25"/>
        <end position="35"/>
    </location>
</feature>
<accession>A0A7K1KME4</accession>
<proteinExistence type="predicted"/>
<protein>
    <submittedName>
        <fullName evidence="2">Uncharacterized protein</fullName>
    </submittedName>
</protein>
<feature type="compositionally biased region" description="Basic and acidic residues" evidence="1">
    <location>
        <begin position="283"/>
        <end position="293"/>
    </location>
</feature>
<gene>
    <name evidence="2" type="ORF">GKC30_06340</name>
</gene>
<dbReference type="Proteomes" id="UP000461162">
    <property type="component" value="Unassembled WGS sequence"/>
</dbReference>
<feature type="compositionally biased region" description="Gly residues" evidence="1">
    <location>
        <begin position="1"/>
        <end position="17"/>
    </location>
</feature>
<keyword evidence="3" id="KW-1185">Reference proteome</keyword>
<evidence type="ECO:0000256" key="1">
    <source>
        <dbReference type="SAM" id="MobiDB-lite"/>
    </source>
</evidence>
<sequence length="442" mass="46886">MAQATGGGGAGVSGGSGAVSPMSTGSGGSSAGPSGGASVPISTESGRTTITPATGGGSTGGGGGGGPATEPGRASESATGHVAIAPALGIQPISPAGAVPITPQLGFSMPSMVGVMPSTPAGQVQAFRMTNPHGMYFGHTQNWPSDVFQHTVHTYGFQPRQTLQAPWIPTADGYAEPLGLPRLDFDDQTGRPMAVDMSSSHVMNVDQTQNIERYHEVNNRETVDAYFDMSMNAAVHRSDTTLHQNSYDTSTANSQDFSSERSVDNSTNVEQVTNQSTVNVENRSADNRQETHIDNSVTEHGSTTYVESRDTTVHHDNSVSISADNSRTEHAEHRTSVTEVDNSVNIRETSHNTSFVENRETTVAYPETRQVVVDNSQNLVRNVENRFVDQDNSAFNMVEDRSVSLSTTQDPVYNFDNSTTIHLTQVIQAPERSGGSLFVGHA</sequence>
<feature type="compositionally biased region" description="Gly residues" evidence="1">
    <location>
        <begin position="54"/>
        <end position="67"/>
    </location>
</feature>
<comment type="caution">
    <text evidence="2">The sequence shown here is derived from an EMBL/GenBank/DDBJ whole genome shotgun (WGS) entry which is preliminary data.</text>
</comment>
<name>A0A7K1KME4_9BACT</name>
<feature type="compositionally biased region" description="Polar residues" evidence="1">
    <location>
        <begin position="264"/>
        <end position="282"/>
    </location>
</feature>
<evidence type="ECO:0000313" key="2">
    <source>
        <dbReference type="EMBL" id="MUM77245.1"/>
    </source>
</evidence>
<feature type="region of interest" description="Disordered" evidence="1">
    <location>
        <begin position="240"/>
        <end position="304"/>
    </location>
</feature>
<evidence type="ECO:0000313" key="3">
    <source>
        <dbReference type="Proteomes" id="UP000461162"/>
    </source>
</evidence>
<dbReference type="EMBL" id="WODC01000003">
    <property type="protein sequence ID" value="MUM77245.1"/>
    <property type="molecule type" value="Genomic_DNA"/>
</dbReference>